<evidence type="ECO:0000313" key="1">
    <source>
        <dbReference type="EMBL" id="EXB39071.1"/>
    </source>
</evidence>
<reference evidence="2" key="1">
    <citation type="submission" date="2013-01" db="EMBL/GenBank/DDBJ databases">
        <title>Draft Genome Sequence of a Mulberry Tree, Morus notabilis C.K. Schneid.</title>
        <authorList>
            <person name="He N."/>
            <person name="Zhao S."/>
        </authorList>
    </citation>
    <scope>NUCLEOTIDE SEQUENCE</scope>
</reference>
<dbReference type="SUPFAM" id="SSF54529">
    <property type="entry name" value="Mitochondrial glycoprotein MAM33-like"/>
    <property type="match status" value="1"/>
</dbReference>
<dbReference type="GO" id="GO:0005759">
    <property type="term" value="C:mitochondrial matrix"/>
    <property type="evidence" value="ECO:0007669"/>
    <property type="project" value="InterPro"/>
</dbReference>
<gene>
    <name evidence="1" type="ORF">L484_016538</name>
</gene>
<dbReference type="KEGG" id="mnt:21399584"/>
<dbReference type="FunFam" id="3.10.280.10:FF:000006">
    <property type="entry name" value="Mitochondrial glycoprotein, expressed"/>
    <property type="match status" value="1"/>
</dbReference>
<protein>
    <submittedName>
        <fullName evidence="1">Mitochondrial acidic protein MAM33</fullName>
    </submittedName>
</protein>
<proteinExistence type="predicted"/>
<sequence length="206" mass="22926">MRKLSTILRKGQKALQDLELLKILQSEISHELSSNPFQDIEGGSLGDFVVDWDSAKSRDVVLRRKCDTGEEVVVSALLGPLPVGSGTEVALPRDVLMKVCVKKPGLRSLLQFDCEFYQTDDDDGSAFDIHNAHYLQSSTIVSNSAYRGPLFSSLDLHLQTALKDYLVAKGVGGSLINFLRLHLHKKEQDQYVNWLKKLESLVAKAE</sequence>
<dbReference type="Pfam" id="PF02330">
    <property type="entry name" value="MAM33"/>
    <property type="match status" value="1"/>
</dbReference>
<dbReference type="InterPro" id="IPR003428">
    <property type="entry name" value="MAM33"/>
</dbReference>
<dbReference type="AlphaFoldDB" id="W9QV24"/>
<organism evidence="1 2">
    <name type="scientific">Morus notabilis</name>
    <dbReference type="NCBI Taxonomy" id="981085"/>
    <lineage>
        <taxon>Eukaryota</taxon>
        <taxon>Viridiplantae</taxon>
        <taxon>Streptophyta</taxon>
        <taxon>Embryophyta</taxon>
        <taxon>Tracheophyta</taxon>
        <taxon>Spermatophyta</taxon>
        <taxon>Magnoliopsida</taxon>
        <taxon>eudicotyledons</taxon>
        <taxon>Gunneridae</taxon>
        <taxon>Pentapetalae</taxon>
        <taxon>rosids</taxon>
        <taxon>fabids</taxon>
        <taxon>Rosales</taxon>
        <taxon>Moraceae</taxon>
        <taxon>Moreae</taxon>
        <taxon>Morus</taxon>
    </lineage>
</organism>
<dbReference type="InterPro" id="IPR036561">
    <property type="entry name" value="MAM33_sf"/>
</dbReference>
<dbReference type="OrthoDB" id="278212at2759"/>
<dbReference type="Proteomes" id="UP000030645">
    <property type="component" value="Unassembled WGS sequence"/>
</dbReference>
<accession>W9QV24</accession>
<dbReference type="PANTHER" id="PTHR10826">
    <property type="entry name" value="COMPLEMENT COMPONENT 1"/>
    <property type="match status" value="1"/>
</dbReference>
<keyword evidence="2" id="KW-1185">Reference proteome</keyword>
<evidence type="ECO:0000313" key="2">
    <source>
        <dbReference type="Proteomes" id="UP000030645"/>
    </source>
</evidence>
<dbReference type="PANTHER" id="PTHR10826:SF1">
    <property type="entry name" value="COMPLEMENT COMPONENT 1 Q SUBCOMPONENT-BINDING PROTEIN, MITOCHONDRIAL"/>
    <property type="match status" value="1"/>
</dbReference>
<dbReference type="eggNOG" id="ENOG502RYUW">
    <property type="taxonomic scope" value="Eukaryota"/>
</dbReference>
<dbReference type="EMBL" id="KE343711">
    <property type="protein sequence ID" value="EXB39071.1"/>
    <property type="molecule type" value="Genomic_DNA"/>
</dbReference>
<dbReference type="Gene3D" id="3.10.280.10">
    <property type="entry name" value="Mitochondrial glycoprotein"/>
    <property type="match status" value="1"/>
</dbReference>
<name>W9QV24_9ROSA</name>